<dbReference type="GO" id="GO:0003700">
    <property type="term" value="F:DNA-binding transcription factor activity"/>
    <property type="evidence" value="ECO:0007669"/>
    <property type="project" value="InterPro"/>
</dbReference>
<organism evidence="3 4">
    <name type="scientific">Strongyloides papillosus</name>
    <name type="common">Intestinal threadworm</name>
    <dbReference type="NCBI Taxonomy" id="174720"/>
    <lineage>
        <taxon>Eukaryota</taxon>
        <taxon>Metazoa</taxon>
        <taxon>Ecdysozoa</taxon>
        <taxon>Nematoda</taxon>
        <taxon>Chromadorea</taxon>
        <taxon>Rhabditida</taxon>
        <taxon>Tylenchina</taxon>
        <taxon>Panagrolaimomorpha</taxon>
        <taxon>Strongyloidoidea</taxon>
        <taxon>Strongyloididae</taxon>
        <taxon>Strongyloides</taxon>
    </lineage>
</organism>
<evidence type="ECO:0000313" key="3">
    <source>
        <dbReference type="Proteomes" id="UP000046392"/>
    </source>
</evidence>
<evidence type="ECO:0000313" key="4">
    <source>
        <dbReference type="WBParaSite" id="SPAL_0000250200.1"/>
    </source>
</evidence>
<protein>
    <submittedName>
        <fullName evidence="4">BZIP domain-containing protein</fullName>
    </submittedName>
</protein>
<dbReference type="Proteomes" id="UP000046392">
    <property type="component" value="Unplaced"/>
</dbReference>
<feature type="coiled-coil region" evidence="1">
    <location>
        <begin position="37"/>
        <end position="64"/>
    </location>
</feature>
<sequence>MARTYVPDCEKDSAYYKRRSNNAASVKLFREKKRKAEEEHNRKIMILREKAKELVESIQILTRQFQYTVNNLNFNYLASLNNIYVTCNRDILRQIEILKTIVYDIPELKTRNYGLKRLGNDNDSGNKCNNQNEDPVELSCKCVKNTIDNKDFKSDVNEISLKN</sequence>
<keyword evidence="1" id="KW-0175">Coiled coil</keyword>
<dbReference type="AlphaFoldDB" id="A0A0N5B8Y0"/>
<dbReference type="WBParaSite" id="SPAL_0000250200.1">
    <property type="protein sequence ID" value="SPAL_0000250200.1"/>
    <property type="gene ID" value="SPAL_0000250200"/>
</dbReference>
<name>A0A0N5B8Y0_STREA</name>
<evidence type="ECO:0000256" key="1">
    <source>
        <dbReference type="SAM" id="Coils"/>
    </source>
</evidence>
<dbReference type="Pfam" id="PF07716">
    <property type="entry name" value="bZIP_2"/>
    <property type="match status" value="1"/>
</dbReference>
<keyword evidence="3" id="KW-1185">Reference proteome</keyword>
<feature type="domain" description="BZIP" evidence="2">
    <location>
        <begin position="11"/>
        <end position="63"/>
    </location>
</feature>
<dbReference type="SUPFAM" id="SSF57959">
    <property type="entry name" value="Leucine zipper domain"/>
    <property type="match status" value="1"/>
</dbReference>
<accession>A0A0N5B8Y0</accession>
<proteinExistence type="predicted"/>
<dbReference type="InterPro" id="IPR046347">
    <property type="entry name" value="bZIP_sf"/>
</dbReference>
<evidence type="ECO:0000259" key="2">
    <source>
        <dbReference type="Pfam" id="PF07716"/>
    </source>
</evidence>
<reference evidence="4" key="1">
    <citation type="submission" date="2017-02" db="UniProtKB">
        <authorList>
            <consortium name="WormBaseParasite"/>
        </authorList>
    </citation>
    <scope>IDENTIFICATION</scope>
</reference>
<dbReference type="InterPro" id="IPR004827">
    <property type="entry name" value="bZIP"/>
</dbReference>
<dbReference type="Gene3D" id="1.20.5.170">
    <property type="match status" value="1"/>
</dbReference>